<gene>
    <name evidence="1" type="ORF">K441DRAFT_701472</name>
</gene>
<organism evidence="1 2">
    <name type="scientific">Cenococcum geophilum 1.58</name>
    <dbReference type="NCBI Taxonomy" id="794803"/>
    <lineage>
        <taxon>Eukaryota</taxon>
        <taxon>Fungi</taxon>
        <taxon>Dikarya</taxon>
        <taxon>Ascomycota</taxon>
        <taxon>Pezizomycotina</taxon>
        <taxon>Dothideomycetes</taxon>
        <taxon>Pleosporomycetidae</taxon>
        <taxon>Gloniales</taxon>
        <taxon>Gloniaceae</taxon>
        <taxon>Cenococcum</taxon>
    </lineage>
</organism>
<protein>
    <submittedName>
        <fullName evidence="1">Ankyrin</fullName>
    </submittedName>
</protein>
<accession>A0ACC8ENI8</accession>
<evidence type="ECO:0000313" key="1">
    <source>
        <dbReference type="EMBL" id="OCK87131.1"/>
    </source>
</evidence>
<dbReference type="EMBL" id="KV748268">
    <property type="protein sequence ID" value="OCK87131.1"/>
    <property type="molecule type" value="Genomic_DNA"/>
</dbReference>
<name>A0ACC8ENI8_9PEZI</name>
<dbReference type="Proteomes" id="UP000250078">
    <property type="component" value="Unassembled WGS sequence"/>
</dbReference>
<proteinExistence type="predicted"/>
<evidence type="ECO:0000313" key="2">
    <source>
        <dbReference type="Proteomes" id="UP000250078"/>
    </source>
</evidence>
<keyword evidence="2" id="KW-1185">Reference proteome</keyword>
<reference evidence="1 2" key="1">
    <citation type="journal article" date="2016" name="Nat. Commun.">
        <title>Ectomycorrhizal ecology is imprinted in the genome of the dominant symbiotic fungus Cenococcum geophilum.</title>
        <authorList>
            <consortium name="DOE Joint Genome Institute"/>
            <person name="Peter M."/>
            <person name="Kohler A."/>
            <person name="Ohm R.A."/>
            <person name="Kuo A."/>
            <person name="Krutzmann J."/>
            <person name="Morin E."/>
            <person name="Arend M."/>
            <person name="Barry K.W."/>
            <person name="Binder M."/>
            <person name="Choi C."/>
            <person name="Clum A."/>
            <person name="Copeland A."/>
            <person name="Grisel N."/>
            <person name="Haridas S."/>
            <person name="Kipfer T."/>
            <person name="LaButti K."/>
            <person name="Lindquist E."/>
            <person name="Lipzen A."/>
            <person name="Maire R."/>
            <person name="Meier B."/>
            <person name="Mihaltcheva S."/>
            <person name="Molinier V."/>
            <person name="Murat C."/>
            <person name="Poggeler S."/>
            <person name="Quandt C.A."/>
            <person name="Sperisen C."/>
            <person name="Tritt A."/>
            <person name="Tisserant E."/>
            <person name="Crous P.W."/>
            <person name="Henrissat B."/>
            <person name="Nehls U."/>
            <person name="Egli S."/>
            <person name="Spatafora J.W."/>
            <person name="Grigoriev I.V."/>
            <person name="Martin F.M."/>
        </authorList>
    </citation>
    <scope>NUCLEOTIDE SEQUENCE [LARGE SCALE GENOMIC DNA]</scope>
    <source>
        <strain evidence="1 2">1.58</strain>
    </source>
</reference>
<sequence>MPETETDFTRLHYAATRDNQNTAEVAYNINPQTLKARTSEGHTPLHIAAKFGQEEAIRQLLNARANVDARDNNGQTPLSLCACYDVEPIIPQLLVDANADVNALDSYSWTPVFWTCFRDFDRTYDVLRGQNAKLNVTDNKLKTPLHWAAETGSVKVMEKMLEADRFLDL</sequence>